<dbReference type="EMBL" id="BAABHD010000022">
    <property type="protein sequence ID" value="GAA4453239.1"/>
    <property type="molecule type" value="Genomic_DNA"/>
</dbReference>
<sequence length="236" mass="26783">MLSCLCLKQGEVPYLNRNRKVSDFWRDVVNPNGLSYLWDIPVKPVVSKVMAVALGVKKMTVHEFRNLEFAENDRHWYELLDGELVKKKAPTPAHQRVARKLTLALDAFISQNNLGELFFAPVDVFLDDTNSPQPDLVFVATANEAIVTDNGIEGVPQLVVEIISPTSVVRDRFTKKDLYERFGVKEYWIVDPSNQEIEIYTLNNERYELLSAASVLEGELKSAVPDDLVLDVKTLF</sequence>
<dbReference type="PANTHER" id="PTHR34107:SF4">
    <property type="entry name" value="SLL1222 PROTEIN"/>
    <property type="match status" value="1"/>
</dbReference>
<protein>
    <recommendedName>
        <fullName evidence="1">Putative restriction endonuclease domain-containing protein</fullName>
    </recommendedName>
</protein>
<feature type="domain" description="Putative restriction endonuclease" evidence="1">
    <location>
        <begin position="63"/>
        <end position="231"/>
    </location>
</feature>
<dbReference type="InterPro" id="IPR012296">
    <property type="entry name" value="Nuclease_put_TT1808"/>
</dbReference>
<organism evidence="2 3">
    <name type="scientific">Nibrella saemangeumensis</name>
    <dbReference type="NCBI Taxonomy" id="1084526"/>
    <lineage>
        <taxon>Bacteria</taxon>
        <taxon>Pseudomonadati</taxon>
        <taxon>Bacteroidota</taxon>
        <taxon>Cytophagia</taxon>
        <taxon>Cytophagales</taxon>
        <taxon>Spirosomataceae</taxon>
        <taxon>Nibrella</taxon>
    </lineage>
</organism>
<dbReference type="PANTHER" id="PTHR34107">
    <property type="entry name" value="SLL0198 PROTEIN-RELATED"/>
    <property type="match status" value="1"/>
</dbReference>
<dbReference type="CDD" id="cd06260">
    <property type="entry name" value="DUF820-like"/>
    <property type="match status" value="1"/>
</dbReference>
<proteinExistence type="predicted"/>
<dbReference type="SUPFAM" id="SSF52980">
    <property type="entry name" value="Restriction endonuclease-like"/>
    <property type="match status" value="1"/>
</dbReference>
<gene>
    <name evidence="2" type="ORF">GCM10023189_18000</name>
</gene>
<dbReference type="Gene3D" id="3.90.1570.10">
    <property type="entry name" value="tt1808, chain A"/>
    <property type="match status" value="1"/>
</dbReference>
<dbReference type="Proteomes" id="UP001501175">
    <property type="component" value="Unassembled WGS sequence"/>
</dbReference>
<name>A0ABP8MQ75_9BACT</name>
<evidence type="ECO:0000259" key="1">
    <source>
        <dbReference type="Pfam" id="PF05685"/>
    </source>
</evidence>
<reference evidence="3" key="1">
    <citation type="journal article" date="2019" name="Int. J. Syst. Evol. Microbiol.">
        <title>The Global Catalogue of Microorganisms (GCM) 10K type strain sequencing project: providing services to taxonomists for standard genome sequencing and annotation.</title>
        <authorList>
            <consortium name="The Broad Institute Genomics Platform"/>
            <consortium name="The Broad Institute Genome Sequencing Center for Infectious Disease"/>
            <person name="Wu L."/>
            <person name="Ma J."/>
        </authorList>
    </citation>
    <scope>NUCLEOTIDE SEQUENCE [LARGE SCALE GENOMIC DNA]</scope>
    <source>
        <strain evidence="3">JCM 17927</strain>
    </source>
</reference>
<dbReference type="InterPro" id="IPR011335">
    <property type="entry name" value="Restrct_endonuc-II-like"/>
</dbReference>
<accession>A0ABP8MQ75</accession>
<keyword evidence="3" id="KW-1185">Reference proteome</keyword>
<evidence type="ECO:0000313" key="2">
    <source>
        <dbReference type="EMBL" id="GAA4453239.1"/>
    </source>
</evidence>
<dbReference type="InterPro" id="IPR008538">
    <property type="entry name" value="Uma2"/>
</dbReference>
<evidence type="ECO:0000313" key="3">
    <source>
        <dbReference type="Proteomes" id="UP001501175"/>
    </source>
</evidence>
<comment type="caution">
    <text evidence="2">The sequence shown here is derived from an EMBL/GenBank/DDBJ whole genome shotgun (WGS) entry which is preliminary data.</text>
</comment>
<dbReference type="Pfam" id="PF05685">
    <property type="entry name" value="Uma2"/>
    <property type="match status" value="1"/>
</dbReference>